<accession>A0A0B6Y778</accession>
<protein>
    <submittedName>
        <fullName evidence="1">Uncharacterized protein</fullName>
    </submittedName>
</protein>
<proteinExistence type="predicted"/>
<dbReference type="AlphaFoldDB" id="A0A0B6Y778"/>
<gene>
    <name evidence="1" type="primary">ORF14146</name>
</gene>
<name>A0A0B6Y778_9EUPU</name>
<reference evidence="1" key="1">
    <citation type="submission" date="2014-12" db="EMBL/GenBank/DDBJ databases">
        <title>Insight into the proteome of Arion vulgaris.</title>
        <authorList>
            <person name="Aradska J."/>
            <person name="Bulat T."/>
            <person name="Smidak R."/>
            <person name="Sarate P."/>
            <person name="Gangsoo J."/>
            <person name="Sialana F."/>
            <person name="Bilban M."/>
            <person name="Lubec G."/>
        </authorList>
    </citation>
    <scope>NUCLEOTIDE SEQUENCE</scope>
    <source>
        <tissue evidence="1">Skin</tissue>
    </source>
</reference>
<evidence type="ECO:0000313" key="1">
    <source>
        <dbReference type="EMBL" id="CEK51701.1"/>
    </source>
</evidence>
<dbReference type="EMBL" id="HACG01004836">
    <property type="protein sequence ID" value="CEK51701.1"/>
    <property type="molecule type" value="Transcribed_RNA"/>
</dbReference>
<sequence>MPHNNTRLHSNTRLHNNTQLHRLNSSSLHFDRNNYHTSHAARILKQITFIYSYSCKE</sequence>
<organism evidence="1">
    <name type="scientific">Arion vulgaris</name>
    <dbReference type="NCBI Taxonomy" id="1028688"/>
    <lineage>
        <taxon>Eukaryota</taxon>
        <taxon>Metazoa</taxon>
        <taxon>Spiralia</taxon>
        <taxon>Lophotrochozoa</taxon>
        <taxon>Mollusca</taxon>
        <taxon>Gastropoda</taxon>
        <taxon>Heterobranchia</taxon>
        <taxon>Euthyneura</taxon>
        <taxon>Panpulmonata</taxon>
        <taxon>Eupulmonata</taxon>
        <taxon>Stylommatophora</taxon>
        <taxon>Helicina</taxon>
        <taxon>Arionoidea</taxon>
        <taxon>Arionidae</taxon>
        <taxon>Arion</taxon>
    </lineage>
</organism>